<evidence type="ECO:0000256" key="9">
    <source>
        <dbReference type="SAM" id="MobiDB-lite"/>
    </source>
</evidence>
<keyword evidence="5 8" id="KW-1133">Transmembrane helix</keyword>
<gene>
    <name evidence="10" type="ORF">B0A48_07982</name>
</gene>
<feature type="transmembrane region" description="Helical" evidence="8">
    <location>
        <begin position="170"/>
        <end position="191"/>
    </location>
</feature>
<dbReference type="InParanoid" id="A0A1V8T0W3"/>
<evidence type="ECO:0000256" key="7">
    <source>
        <dbReference type="ARBA" id="ARBA00025800"/>
    </source>
</evidence>
<evidence type="ECO:0000256" key="5">
    <source>
        <dbReference type="ARBA" id="ARBA00022989"/>
    </source>
</evidence>
<accession>A0A1V8T0W3</accession>
<keyword evidence="4 8" id="KW-0653">Protein transport</keyword>
<evidence type="ECO:0000256" key="8">
    <source>
        <dbReference type="RuleBase" id="RU363111"/>
    </source>
</evidence>
<feature type="transmembrane region" description="Helical" evidence="8">
    <location>
        <begin position="112"/>
        <end position="134"/>
    </location>
</feature>
<sequence>MTSNTFRDRMNDLGWSRRDQPVNTQQRSPLLGTLSRLNPFSNEDSVRLPTNEGEGPGAPLPARTRREEEEGWFALSRWDRLLVFGGLNVAALALFVICFTLFPVLAVVPRKFAILWTMASVFFLSSWAILMGPMIYARHLVSPERVPFTATYFGSIGLTLYFAVGLQSTLLTLLAAIVQIMALVWYLVSYFPMGSTGLRFAAQFGTSRVTAWMNG</sequence>
<evidence type="ECO:0000313" key="11">
    <source>
        <dbReference type="Proteomes" id="UP000192596"/>
    </source>
</evidence>
<comment type="similarity">
    <text evidence="7 8">Belongs to the SFT2 family.</text>
</comment>
<dbReference type="Pfam" id="PF04178">
    <property type="entry name" value="Got1"/>
    <property type="match status" value="1"/>
</dbReference>
<dbReference type="PANTHER" id="PTHR23137:SF36">
    <property type="entry name" value="VESICLE TRANSPORT PROTEIN SFT2C"/>
    <property type="match status" value="1"/>
</dbReference>
<dbReference type="EMBL" id="NAJO01000020">
    <property type="protein sequence ID" value="OQO04964.1"/>
    <property type="molecule type" value="Genomic_DNA"/>
</dbReference>
<dbReference type="GO" id="GO:0015031">
    <property type="term" value="P:protein transport"/>
    <property type="evidence" value="ECO:0007669"/>
    <property type="project" value="UniProtKB-KW"/>
</dbReference>
<dbReference type="FunCoup" id="A0A1V8T0W3">
    <property type="interactions" value="1286"/>
</dbReference>
<dbReference type="GO" id="GO:0016192">
    <property type="term" value="P:vesicle-mediated transport"/>
    <property type="evidence" value="ECO:0007669"/>
    <property type="project" value="InterPro"/>
</dbReference>
<keyword evidence="3 8" id="KW-0812">Transmembrane</keyword>
<feature type="transmembrane region" description="Helical" evidence="8">
    <location>
        <begin position="146"/>
        <end position="164"/>
    </location>
</feature>
<feature type="region of interest" description="Disordered" evidence="9">
    <location>
        <begin position="1"/>
        <end position="25"/>
    </location>
</feature>
<dbReference type="GO" id="GO:0000139">
    <property type="term" value="C:Golgi membrane"/>
    <property type="evidence" value="ECO:0007669"/>
    <property type="project" value="UniProtKB-SubCell"/>
</dbReference>
<feature type="transmembrane region" description="Helical" evidence="8">
    <location>
        <begin position="81"/>
        <end position="106"/>
    </location>
</feature>
<name>A0A1V8T0W3_9PEZI</name>
<dbReference type="Proteomes" id="UP000192596">
    <property type="component" value="Unassembled WGS sequence"/>
</dbReference>
<reference evidence="11" key="1">
    <citation type="submission" date="2017-03" db="EMBL/GenBank/DDBJ databases">
        <title>Genomes of endolithic fungi from Antarctica.</title>
        <authorList>
            <person name="Coleine C."/>
            <person name="Masonjones S."/>
            <person name="Stajich J.E."/>
        </authorList>
    </citation>
    <scope>NUCLEOTIDE SEQUENCE [LARGE SCALE GENOMIC DNA]</scope>
    <source>
        <strain evidence="11">CCFEE 5527</strain>
    </source>
</reference>
<evidence type="ECO:0000256" key="6">
    <source>
        <dbReference type="ARBA" id="ARBA00023136"/>
    </source>
</evidence>
<proteinExistence type="inferred from homology"/>
<evidence type="ECO:0000256" key="1">
    <source>
        <dbReference type="ARBA" id="ARBA00004141"/>
    </source>
</evidence>
<dbReference type="OrthoDB" id="660759at2759"/>
<dbReference type="InterPro" id="IPR007305">
    <property type="entry name" value="Vesicle_transpt_Got1/SFT2"/>
</dbReference>
<keyword evidence="6 8" id="KW-0472">Membrane</keyword>
<feature type="region of interest" description="Disordered" evidence="9">
    <location>
        <begin position="37"/>
        <end position="62"/>
    </location>
</feature>
<dbReference type="InterPro" id="IPR011691">
    <property type="entry name" value="Vesicle_transpt_SFT2"/>
</dbReference>
<comment type="caution">
    <text evidence="10">The sequence shown here is derived from an EMBL/GenBank/DDBJ whole genome shotgun (WGS) entry which is preliminary data.</text>
</comment>
<keyword evidence="2 8" id="KW-0813">Transport</keyword>
<evidence type="ECO:0000256" key="4">
    <source>
        <dbReference type="ARBA" id="ARBA00022927"/>
    </source>
</evidence>
<dbReference type="PANTHER" id="PTHR23137">
    <property type="entry name" value="VESICLE TRANSPORT PROTEIN-RELATED"/>
    <property type="match status" value="1"/>
</dbReference>
<feature type="compositionally biased region" description="Basic and acidic residues" evidence="9">
    <location>
        <begin position="1"/>
        <end position="20"/>
    </location>
</feature>
<organism evidence="10 11">
    <name type="scientific">Cryoendolithus antarcticus</name>
    <dbReference type="NCBI Taxonomy" id="1507870"/>
    <lineage>
        <taxon>Eukaryota</taxon>
        <taxon>Fungi</taxon>
        <taxon>Dikarya</taxon>
        <taxon>Ascomycota</taxon>
        <taxon>Pezizomycotina</taxon>
        <taxon>Dothideomycetes</taxon>
        <taxon>Dothideomycetidae</taxon>
        <taxon>Cladosporiales</taxon>
        <taxon>Cladosporiaceae</taxon>
        <taxon>Cryoendolithus</taxon>
    </lineage>
</organism>
<dbReference type="AlphaFoldDB" id="A0A1V8T0W3"/>
<keyword evidence="11" id="KW-1185">Reference proteome</keyword>
<evidence type="ECO:0000256" key="3">
    <source>
        <dbReference type="ARBA" id="ARBA00022692"/>
    </source>
</evidence>
<protein>
    <recommendedName>
        <fullName evidence="8">Protein transport protein SFT2</fullName>
    </recommendedName>
</protein>
<keyword evidence="8" id="KW-0333">Golgi apparatus</keyword>
<evidence type="ECO:0000256" key="2">
    <source>
        <dbReference type="ARBA" id="ARBA00022448"/>
    </source>
</evidence>
<evidence type="ECO:0000313" key="10">
    <source>
        <dbReference type="EMBL" id="OQO04964.1"/>
    </source>
</evidence>
<dbReference type="STRING" id="1507870.A0A1V8T0W3"/>
<comment type="subcellular location">
    <subcellularLocation>
        <location evidence="8">Golgi apparatus membrane</location>
        <topology evidence="8">Multi-pass membrane protein</topology>
    </subcellularLocation>
    <subcellularLocation>
        <location evidence="1">Membrane</location>
        <topology evidence="1">Multi-pass membrane protein</topology>
    </subcellularLocation>
</comment>
<comment type="function">
    <text evidence="8">Nonessential protein required for the fusion of transport vesicles derived from the endocytic pathway with the Golgi complex.</text>
</comment>